<evidence type="ECO:0000256" key="17">
    <source>
        <dbReference type="ARBA" id="ARBA00048686"/>
    </source>
</evidence>
<dbReference type="Pfam" id="PF00106">
    <property type="entry name" value="adh_short"/>
    <property type="match status" value="1"/>
</dbReference>
<dbReference type="AlphaFoldDB" id="G5BWT4"/>
<dbReference type="EC" id="1.3.1.38" evidence="14"/>
<keyword evidence="4" id="KW-0444">Lipid biosynthesis</keyword>
<dbReference type="Gene3D" id="3.40.50.720">
    <property type="entry name" value="NAD(P)-binding Rossmann-like Domain"/>
    <property type="match status" value="1"/>
</dbReference>
<evidence type="ECO:0000256" key="18">
    <source>
        <dbReference type="ARBA" id="ARBA00049108"/>
    </source>
</evidence>
<evidence type="ECO:0000256" key="10">
    <source>
        <dbReference type="ARBA" id="ARBA00023140"/>
    </source>
</evidence>
<evidence type="ECO:0000256" key="16">
    <source>
        <dbReference type="ARBA" id="ARBA00047570"/>
    </source>
</evidence>
<dbReference type="EMBL" id="JH172227">
    <property type="protein sequence ID" value="EHB13751.1"/>
    <property type="molecule type" value="Genomic_DNA"/>
</dbReference>
<evidence type="ECO:0000256" key="8">
    <source>
        <dbReference type="ARBA" id="ARBA00023002"/>
    </source>
</evidence>
<dbReference type="GO" id="GO:0033306">
    <property type="term" value="P:phytol metabolic process"/>
    <property type="evidence" value="ECO:0007669"/>
    <property type="project" value="TreeGrafter"/>
</dbReference>
<evidence type="ECO:0000256" key="6">
    <source>
        <dbReference type="ARBA" id="ARBA00022832"/>
    </source>
</evidence>
<keyword evidence="8" id="KW-0560">Oxidoreductase</keyword>
<comment type="similarity">
    <text evidence="3">Belongs to the short-chain dehydrogenases/reductases (SDR) family.</text>
</comment>
<evidence type="ECO:0000256" key="7">
    <source>
        <dbReference type="ARBA" id="ARBA00022857"/>
    </source>
</evidence>
<comment type="catalytic activity">
    <reaction evidence="18">
        <text>(2E)-hexenoyl-CoA + NADPH + H(+) = hexanoyl-CoA + NADP(+)</text>
        <dbReference type="Rhea" id="RHEA:44956"/>
        <dbReference type="ChEBI" id="CHEBI:15378"/>
        <dbReference type="ChEBI" id="CHEBI:57783"/>
        <dbReference type="ChEBI" id="CHEBI:58349"/>
        <dbReference type="ChEBI" id="CHEBI:62077"/>
        <dbReference type="ChEBI" id="CHEBI:62620"/>
    </reaction>
    <physiologicalReaction direction="left-to-right" evidence="18">
        <dbReference type="Rhea" id="RHEA:44957"/>
    </physiologicalReaction>
</comment>
<evidence type="ECO:0000256" key="19">
    <source>
        <dbReference type="ARBA" id="ARBA00049251"/>
    </source>
</evidence>
<dbReference type="Proteomes" id="UP000006813">
    <property type="component" value="Unassembled WGS sequence"/>
</dbReference>
<comment type="subunit">
    <text evidence="13">Interacts with PEX5, probably required to target it into peroxisomes.</text>
</comment>
<evidence type="ECO:0000256" key="12">
    <source>
        <dbReference type="ARBA" id="ARBA00037124"/>
    </source>
</evidence>
<evidence type="ECO:0000256" key="9">
    <source>
        <dbReference type="ARBA" id="ARBA00023098"/>
    </source>
</evidence>
<dbReference type="InParanoid" id="G5BWT4"/>
<evidence type="ECO:0000256" key="20">
    <source>
        <dbReference type="ARBA" id="ARBA00049386"/>
    </source>
</evidence>
<comment type="pathway">
    <text evidence="2">Lipid metabolism; fatty acid biosynthesis.</text>
</comment>
<evidence type="ECO:0000256" key="2">
    <source>
        <dbReference type="ARBA" id="ARBA00005194"/>
    </source>
</evidence>
<sequence>MGSWMKGKSCLEPGLLQNPEAIVMGGQWMCMGKAISKERLHLQCNVVIASCKFDRLKSAAEELKPTLPLSNKAQVAPIQCNIQKEEEVNNLVKSTSALYGKIDFLVNNGAGQFLSPTEHISSKGWQSVYTQTYNTPDHDNWPEGVGDVSTVKKLKESFKQKAKL</sequence>
<dbReference type="PANTHER" id="PTHR24317">
    <property type="entry name" value="PEROXISOMAL TRANS-2-ENOYL-COA REDUCTASE"/>
    <property type="match status" value="1"/>
</dbReference>
<dbReference type="GO" id="GO:0019166">
    <property type="term" value="F:trans-2-enoyl-CoA reductase (NADPH) activity"/>
    <property type="evidence" value="ECO:0007669"/>
    <property type="project" value="UniProtKB-EC"/>
</dbReference>
<comment type="catalytic activity">
    <reaction evidence="16">
        <text>(2E)-dodecenoyl-CoA + NADPH + H(+) = dodecanoyl-CoA + NADP(+)</text>
        <dbReference type="Rhea" id="RHEA:44964"/>
        <dbReference type="ChEBI" id="CHEBI:15378"/>
        <dbReference type="ChEBI" id="CHEBI:57330"/>
        <dbReference type="ChEBI" id="CHEBI:57375"/>
        <dbReference type="ChEBI" id="CHEBI:57783"/>
        <dbReference type="ChEBI" id="CHEBI:58349"/>
    </reaction>
    <physiologicalReaction direction="left-to-right" evidence="16">
        <dbReference type="Rhea" id="RHEA:44965"/>
    </physiologicalReaction>
</comment>
<evidence type="ECO:0000256" key="21">
    <source>
        <dbReference type="ARBA" id="ARBA00049559"/>
    </source>
</evidence>
<protein>
    <recommendedName>
        <fullName evidence="15">Peroxisomal trans-2-enoyl-CoA reductase</fullName>
        <ecNumber evidence="14">1.3.1.38</ecNumber>
    </recommendedName>
</protein>
<dbReference type="PANTHER" id="PTHR24317:SF7">
    <property type="entry name" value="PEROXISOMAL TRANS-2-ENOYL-COA REDUCTASE"/>
    <property type="match status" value="1"/>
</dbReference>
<evidence type="ECO:0000313" key="23">
    <source>
        <dbReference type="Proteomes" id="UP000006813"/>
    </source>
</evidence>
<evidence type="ECO:0000256" key="4">
    <source>
        <dbReference type="ARBA" id="ARBA00022516"/>
    </source>
</evidence>
<keyword evidence="7" id="KW-0521">NADP</keyword>
<evidence type="ECO:0000256" key="3">
    <source>
        <dbReference type="ARBA" id="ARBA00006484"/>
    </source>
</evidence>
<comment type="subcellular location">
    <subcellularLocation>
        <location evidence="1">Peroxisome</location>
    </subcellularLocation>
</comment>
<dbReference type="SUPFAM" id="SSF51735">
    <property type="entry name" value="NAD(P)-binding Rossmann-fold domains"/>
    <property type="match status" value="1"/>
</dbReference>
<dbReference type="GO" id="GO:0005777">
    <property type="term" value="C:peroxisome"/>
    <property type="evidence" value="ECO:0007669"/>
    <property type="project" value="UniProtKB-SubCell"/>
</dbReference>
<reference evidence="22 23" key="1">
    <citation type="journal article" date="2011" name="Nature">
        <title>Genome sequencing reveals insights into physiology and longevity of the naked mole rat.</title>
        <authorList>
            <person name="Kim E.B."/>
            <person name="Fang X."/>
            <person name="Fushan A.A."/>
            <person name="Huang Z."/>
            <person name="Lobanov A.V."/>
            <person name="Han L."/>
            <person name="Marino S.M."/>
            <person name="Sun X."/>
            <person name="Turanov A.A."/>
            <person name="Yang P."/>
            <person name="Yim S.H."/>
            <person name="Zhao X."/>
            <person name="Kasaikina M.V."/>
            <person name="Stoletzki N."/>
            <person name="Peng C."/>
            <person name="Polak P."/>
            <person name="Xiong Z."/>
            <person name="Kiezun A."/>
            <person name="Zhu Y."/>
            <person name="Chen Y."/>
            <person name="Kryukov G.V."/>
            <person name="Zhang Q."/>
            <person name="Peshkin L."/>
            <person name="Yang L."/>
            <person name="Bronson R.T."/>
            <person name="Buffenstein R."/>
            <person name="Wang B."/>
            <person name="Han C."/>
            <person name="Li Q."/>
            <person name="Chen L."/>
            <person name="Zhao W."/>
            <person name="Sunyaev S.R."/>
            <person name="Park T.J."/>
            <person name="Zhang G."/>
            <person name="Wang J."/>
            <person name="Gladyshev V.N."/>
        </authorList>
    </citation>
    <scope>NUCLEOTIDE SEQUENCE [LARGE SCALE GENOMIC DNA]</scope>
</reference>
<evidence type="ECO:0000256" key="15">
    <source>
        <dbReference type="ARBA" id="ARBA00041063"/>
    </source>
</evidence>
<dbReference type="InterPro" id="IPR052388">
    <property type="entry name" value="Peroxisomal_t2-enoyl-CoA_red"/>
</dbReference>
<gene>
    <name evidence="22" type="ORF">GW7_03086</name>
</gene>
<evidence type="ECO:0000256" key="13">
    <source>
        <dbReference type="ARBA" id="ARBA00038622"/>
    </source>
</evidence>
<comment type="function">
    <text evidence="12">Participates in chain elongation of fatty acids. Catalyzes the reduction of trans-2-enoyl-CoAs of varying chain lengths from 6:1 to 16:1, having maximum activity with 10:1 CoA. Has no 2,4-dienoyl-CoA reductase activity.</text>
</comment>
<dbReference type="STRING" id="10181.G5BWT4"/>
<evidence type="ECO:0000256" key="14">
    <source>
        <dbReference type="ARBA" id="ARBA00038849"/>
    </source>
</evidence>
<comment type="catalytic activity">
    <reaction evidence="20">
        <text>(2E)-decenoyl-CoA + NADPH + H(+) = decanoyl-CoA + NADP(+)</text>
        <dbReference type="Rhea" id="RHEA:44960"/>
        <dbReference type="ChEBI" id="CHEBI:15378"/>
        <dbReference type="ChEBI" id="CHEBI:57783"/>
        <dbReference type="ChEBI" id="CHEBI:58349"/>
        <dbReference type="ChEBI" id="CHEBI:61406"/>
        <dbReference type="ChEBI" id="CHEBI:61430"/>
    </reaction>
    <physiologicalReaction direction="left-to-right" evidence="20">
        <dbReference type="Rhea" id="RHEA:44961"/>
    </physiologicalReaction>
</comment>
<keyword evidence="9" id="KW-0443">Lipid metabolism</keyword>
<proteinExistence type="inferred from homology"/>
<evidence type="ECO:0000256" key="11">
    <source>
        <dbReference type="ARBA" id="ARBA00023160"/>
    </source>
</evidence>
<organism evidence="22 23">
    <name type="scientific">Heterocephalus glaber</name>
    <name type="common">Naked mole rat</name>
    <dbReference type="NCBI Taxonomy" id="10181"/>
    <lineage>
        <taxon>Eukaryota</taxon>
        <taxon>Metazoa</taxon>
        <taxon>Chordata</taxon>
        <taxon>Craniata</taxon>
        <taxon>Vertebrata</taxon>
        <taxon>Euteleostomi</taxon>
        <taxon>Mammalia</taxon>
        <taxon>Eutheria</taxon>
        <taxon>Euarchontoglires</taxon>
        <taxon>Glires</taxon>
        <taxon>Rodentia</taxon>
        <taxon>Hystricomorpha</taxon>
        <taxon>Bathyergidae</taxon>
        <taxon>Heterocephalus</taxon>
    </lineage>
</organism>
<comment type="catalytic activity">
    <reaction evidence="17">
        <text>(2E)-tetradecenoyl-CoA + NADPH + H(+) = tetradecanoyl-CoA + NADP(+)</text>
        <dbReference type="Rhea" id="RHEA:44968"/>
        <dbReference type="ChEBI" id="CHEBI:15378"/>
        <dbReference type="ChEBI" id="CHEBI:57385"/>
        <dbReference type="ChEBI" id="CHEBI:57783"/>
        <dbReference type="ChEBI" id="CHEBI:58349"/>
        <dbReference type="ChEBI" id="CHEBI:61405"/>
    </reaction>
    <physiologicalReaction direction="left-to-right" evidence="17">
        <dbReference type="Rhea" id="RHEA:44969"/>
    </physiologicalReaction>
</comment>
<evidence type="ECO:0000256" key="5">
    <source>
        <dbReference type="ARBA" id="ARBA00022553"/>
    </source>
</evidence>
<name>G5BWT4_HETGA</name>
<comment type="catalytic activity">
    <reaction evidence="21">
        <text>(2E)-octenoyl-CoA + NADPH + H(+) = octanoyl-CoA + NADP(+)</text>
        <dbReference type="Rhea" id="RHEA:44952"/>
        <dbReference type="ChEBI" id="CHEBI:15378"/>
        <dbReference type="ChEBI" id="CHEBI:57386"/>
        <dbReference type="ChEBI" id="CHEBI:57783"/>
        <dbReference type="ChEBI" id="CHEBI:58349"/>
        <dbReference type="ChEBI" id="CHEBI:62242"/>
    </reaction>
    <physiologicalReaction direction="left-to-right" evidence="21">
        <dbReference type="Rhea" id="RHEA:44953"/>
    </physiologicalReaction>
</comment>
<keyword evidence="6" id="KW-0276">Fatty acid metabolism</keyword>
<keyword evidence="10" id="KW-0576">Peroxisome</keyword>
<accession>G5BWT4</accession>
<evidence type="ECO:0000256" key="1">
    <source>
        <dbReference type="ARBA" id="ARBA00004275"/>
    </source>
</evidence>
<dbReference type="InterPro" id="IPR036291">
    <property type="entry name" value="NAD(P)-bd_dom_sf"/>
</dbReference>
<dbReference type="GO" id="GO:0006633">
    <property type="term" value="P:fatty acid biosynthetic process"/>
    <property type="evidence" value="ECO:0007669"/>
    <property type="project" value="UniProtKB-KW"/>
</dbReference>
<evidence type="ECO:0000313" key="22">
    <source>
        <dbReference type="EMBL" id="EHB13751.1"/>
    </source>
</evidence>
<comment type="catalytic activity">
    <reaction evidence="19">
        <text>a (2E)-enoyl-CoA + NADPH + H(+) = a 2,3-saturated acyl-CoA + NADP(+)</text>
        <dbReference type="Rhea" id="RHEA:33763"/>
        <dbReference type="ChEBI" id="CHEBI:15378"/>
        <dbReference type="ChEBI" id="CHEBI:57783"/>
        <dbReference type="ChEBI" id="CHEBI:58349"/>
        <dbReference type="ChEBI" id="CHEBI:58856"/>
        <dbReference type="ChEBI" id="CHEBI:65111"/>
        <dbReference type="EC" id="1.3.1.38"/>
    </reaction>
    <physiologicalReaction direction="left-to-right" evidence="19">
        <dbReference type="Rhea" id="RHEA:33764"/>
    </physiologicalReaction>
</comment>
<dbReference type="InterPro" id="IPR002347">
    <property type="entry name" value="SDR_fam"/>
</dbReference>
<keyword evidence="5" id="KW-0597">Phosphoprotein</keyword>
<keyword evidence="11" id="KW-0275">Fatty acid biosynthesis</keyword>